<evidence type="ECO:0000313" key="14">
    <source>
        <dbReference type="EnsemblMetazoa" id="SMAR014008-PA"/>
    </source>
</evidence>
<evidence type="ECO:0000256" key="7">
    <source>
        <dbReference type="ARBA" id="ARBA00023136"/>
    </source>
</evidence>
<evidence type="ECO:0000256" key="8">
    <source>
        <dbReference type="ARBA" id="ARBA00037847"/>
    </source>
</evidence>
<evidence type="ECO:0000256" key="10">
    <source>
        <dbReference type="SAM" id="Coils"/>
    </source>
</evidence>
<dbReference type="eggNOG" id="KOG3287">
    <property type="taxonomic scope" value="Eukaryota"/>
</dbReference>
<keyword evidence="3" id="KW-0217">Developmental protein</keyword>
<dbReference type="STRING" id="126957.T1JJH8"/>
<dbReference type="Pfam" id="PF01105">
    <property type="entry name" value="EMP24_GP25L"/>
    <property type="match status" value="1"/>
</dbReference>
<dbReference type="InterPro" id="IPR009038">
    <property type="entry name" value="GOLD_dom"/>
</dbReference>
<evidence type="ECO:0000256" key="11">
    <source>
        <dbReference type="SAM" id="Phobius"/>
    </source>
</evidence>
<evidence type="ECO:0000256" key="9">
    <source>
        <dbReference type="RuleBase" id="RU003827"/>
    </source>
</evidence>
<reference evidence="15" key="1">
    <citation type="submission" date="2011-05" db="EMBL/GenBank/DDBJ databases">
        <authorList>
            <person name="Richards S.R."/>
            <person name="Qu J."/>
            <person name="Jiang H."/>
            <person name="Jhangiani S.N."/>
            <person name="Agravi P."/>
            <person name="Goodspeed R."/>
            <person name="Gross S."/>
            <person name="Mandapat C."/>
            <person name="Jackson L."/>
            <person name="Mathew T."/>
            <person name="Pu L."/>
            <person name="Thornton R."/>
            <person name="Saada N."/>
            <person name="Wilczek-Boney K.B."/>
            <person name="Lee S."/>
            <person name="Kovar C."/>
            <person name="Wu Y."/>
            <person name="Scherer S.E."/>
            <person name="Worley K.C."/>
            <person name="Muzny D.M."/>
            <person name="Gibbs R."/>
        </authorList>
    </citation>
    <scope>NUCLEOTIDE SEQUENCE</scope>
    <source>
        <strain evidence="15">Brora</strain>
    </source>
</reference>
<evidence type="ECO:0000256" key="5">
    <source>
        <dbReference type="ARBA" id="ARBA00022729"/>
    </source>
</evidence>
<evidence type="ECO:0000259" key="13">
    <source>
        <dbReference type="PROSITE" id="PS50866"/>
    </source>
</evidence>
<dbReference type="PhylomeDB" id="T1JJH8"/>
<organism evidence="14 15">
    <name type="scientific">Strigamia maritima</name>
    <name type="common">European centipede</name>
    <name type="synonym">Geophilus maritimus</name>
    <dbReference type="NCBI Taxonomy" id="126957"/>
    <lineage>
        <taxon>Eukaryota</taxon>
        <taxon>Metazoa</taxon>
        <taxon>Ecdysozoa</taxon>
        <taxon>Arthropoda</taxon>
        <taxon>Myriapoda</taxon>
        <taxon>Chilopoda</taxon>
        <taxon>Pleurostigmophora</taxon>
        <taxon>Geophilomorpha</taxon>
        <taxon>Linotaeniidae</taxon>
        <taxon>Strigamia</taxon>
    </lineage>
</organism>
<feature type="coiled-coil region" evidence="10">
    <location>
        <begin position="148"/>
        <end position="178"/>
    </location>
</feature>
<dbReference type="OMA" id="GQDQEDW"/>
<dbReference type="Gene3D" id="2.60.120.680">
    <property type="entry name" value="GOLD domain"/>
    <property type="match status" value="1"/>
</dbReference>
<feature type="chain" id="PRO_5004580394" description="GOLD domain-containing protein" evidence="12">
    <location>
        <begin position="23"/>
        <end position="241"/>
    </location>
</feature>
<dbReference type="GO" id="GO:0016020">
    <property type="term" value="C:membrane"/>
    <property type="evidence" value="ECO:0007669"/>
    <property type="project" value="UniProtKB-SubCell"/>
</dbReference>
<dbReference type="AlphaFoldDB" id="T1JJH8"/>
<evidence type="ECO:0000256" key="1">
    <source>
        <dbReference type="ARBA" id="ARBA00004479"/>
    </source>
</evidence>
<dbReference type="SUPFAM" id="SSF101576">
    <property type="entry name" value="Supernatant protein factor (SPF), C-terminal domain"/>
    <property type="match status" value="1"/>
</dbReference>
<sequence>MDVIVLYLLFLQLFTSFRDVFSTEQEFTISVDPGREQCFFQTVKVGQILDIEYQVIDGGHGDLDINFKVFTPSSRVLLADFKKTDAAHRKEASEFGDYKMCFDNSFSHISTKVIYFEMIIEDDDDDDEDEEKLTPKKSELDDVYPVGVDDIEEAVNRMKNNLNKVKHIQDQLRAFEARDRNIQEHNFYQVNTWSMTQIVIMLVVGAIQVLMVRSLFDDRSRVHKIWKLKSLGYIFFPFSNV</sequence>
<evidence type="ECO:0000313" key="15">
    <source>
        <dbReference type="Proteomes" id="UP000014500"/>
    </source>
</evidence>
<dbReference type="Proteomes" id="UP000014500">
    <property type="component" value="Unassembled WGS sequence"/>
</dbReference>
<feature type="signal peptide" evidence="12">
    <location>
        <begin position="1"/>
        <end position="22"/>
    </location>
</feature>
<dbReference type="HOGENOM" id="CLU_066963_0_1_1"/>
<dbReference type="SMART" id="SM01190">
    <property type="entry name" value="EMP24_GP25L"/>
    <property type="match status" value="1"/>
</dbReference>
<evidence type="ECO:0000256" key="12">
    <source>
        <dbReference type="SAM" id="SignalP"/>
    </source>
</evidence>
<dbReference type="EnsemblMetazoa" id="SMAR014008-RA">
    <property type="protein sequence ID" value="SMAR014008-PA"/>
    <property type="gene ID" value="SMAR014008"/>
</dbReference>
<keyword evidence="7 11" id="KW-0472">Membrane</keyword>
<dbReference type="GO" id="GO:0012505">
    <property type="term" value="C:endomembrane system"/>
    <property type="evidence" value="ECO:0007669"/>
    <property type="project" value="UniProtKB-SubCell"/>
</dbReference>
<keyword evidence="15" id="KW-1185">Reference proteome</keyword>
<dbReference type="PANTHER" id="PTHR22811">
    <property type="entry name" value="TRANSMEMBRANE EMP24 DOMAIN-CONTAINING PROTEIN"/>
    <property type="match status" value="1"/>
</dbReference>
<dbReference type="InterPro" id="IPR015720">
    <property type="entry name" value="Emp24-like"/>
</dbReference>
<evidence type="ECO:0000256" key="4">
    <source>
        <dbReference type="ARBA" id="ARBA00022692"/>
    </source>
</evidence>
<evidence type="ECO:0000256" key="6">
    <source>
        <dbReference type="ARBA" id="ARBA00022989"/>
    </source>
</evidence>
<keyword evidence="6 11" id="KW-1133">Transmembrane helix</keyword>
<accession>T1JJH8</accession>
<protein>
    <recommendedName>
        <fullName evidence="13">GOLD domain-containing protein</fullName>
    </recommendedName>
</protein>
<comment type="subcellular location">
    <subcellularLocation>
        <location evidence="8">Endomembrane system</location>
        <topology evidence="8">Single-pass membrane protein</topology>
    </subcellularLocation>
    <subcellularLocation>
        <location evidence="1 9">Membrane</location>
        <topology evidence="1 9">Single-pass type I membrane protein</topology>
    </subcellularLocation>
</comment>
<evidence type="ECO:0000256" key="3">
    <source>
        <dbReference type="ARBA" id="ARBA00022473"/>
    </source>
</evidence>
<comment type="similarity">
    <text evidence="2 9">Belongs to the EMP24/GP25L family.</text>
</comment>
<proteinExistence type="inferred from homology"/>
<dbReference type="InterPro" id="IPR036598">
    <property type="entry name" value="GOLD_dom_sf"/>
</dbReference>
<feature type="domain" description="GOLD" evidence="13">
    <location>
        <begin position="36"/>
        <end position="120"/>
    </location>
</feature>
<dbReference type="PROSITE" id="PS50866">
    <property type="entry name" value="GOLD"/>
    <property type="match status" value="1"/>
</dbReference>
<evidence type="ECO:0000256" key="2">
    <source>
        <dbReference type="ARBA" id="ARBA00007104"/>
    </source>
</evidence>
<keyword evidence="4 9" id="KW-0812">Transmembrane</keyword>
<reference evidence="14" key="2">
    <citation type="submission" date="2015-02" db="UniProtKB">
        <authorList>
            <consortium name="EnsemblMetazoa"/>
        </authorList>
    </citation>
    <scope>IDENTIFICATION</scope>
</reference>
<name>T1JJH8_STRMM</name>
<feature type="transmembrane region" description="Helical" evidence="11">
    <location>
        <begin position="193"/>
        <end position="216"/>
    </location>
</feature>
<dbReference type="EMBL" id="JH431783">
    <property type="status" value="NOT_ANNOTATED_CDS"/>
    <property type="molecule type" value="Genomic_DNA"/>
</dbReference>
<keyword evidence="10" id="KW-0175">Coiled coil</keyword>
<keyword evidence="5 12" id="KW-0732">Signal</keyword>